<protein>
    <submittedName>
        <fullName evidence="13">Peptidase</fullName>
    </submittedName>
</protein>
<accession>A0AA37XGF8</accession>
<keyword evidence="14" id="KW-1185">Reference proteome</keyword>
<dbReference type="Pfam" id="PF00999">
    <property type="entry name" value="Na_H_Exchanger"/>
    <property type="match status" value="1"/>
</dbReference>
<dbReference type="PANTHER" id="PTHR10110">
    <property type="entry name" value="SODIUM/HYDROGEN EXCHANGER"/>
    <property type="match status" value="1"/>
</dbReference>
<dbReference type="GO" id="GO:0005886">
    <property type="term" value="C:plasma membrane"/>
    <property type="evidence" value="ECO:0007669"/>
    <property type="project" value="UniProtKB-SubCell"/>
</dbReference>
<gene>
    <name evidence="13" type="ORF">GCM10025875_28410</name>
</gene>
<reference evidence="13" key="1">
    <citation type="journal article" date="2014" name="Int. J. Syst. Evol. Microbiol.">
        <title>Complete genome sequence of Corynebacterium casei LMG S-19264T (=DSM 44701T), isolated from a smear-ripened cheese.</title>
        <authorList>
            <consortium name="US DOE Joint Genome Institute (JGI-PGF)"/>
            <person name="Walter F."/>
            <person name="Albersmeier A."/>
            <person name="Kalinowski J."/>
            <person name="Ruckert C."/>
        </authorList>
    </citation>
    <scope>NUCLEOTIDE SEQUENCE</scope>
    <source>
        <strain evidence="13">NBRC 112290</strain>
    </source>
</reference>
<dbReference type="GO" id="GO:0015385">
    <property type="term" value="F:sodium:proton antiporter activity"/>
    <property type="evidence" value="ECO:0007669"/>
    <property type="project" value="InterPro"/>
</dbReference>
<dbReference type="Proteomes" id="UP001157161">
    <property type="component" value="Unassembled WGS sequence"/>
</dbReference>
<evidence type="ECO:0000256" key="5">
    <source>
        <dbReference type="ARBA" id="ARBA00022989"/>
    </source>
</evidence>
<dbReference type="GO" id="GO:0098719">
    <property type="term" value="P:sodium ion import across plasma membrane"/>
    <property type="evidence" value="ECO:0007669"/>
    <property type="project" value="TreeGrafter"/>
</dbReference>
<evidence type="ECO:0000256" key="11">
    <source>
        <dbReference type="SAM" id="Phobius"/>
    </source>
</evidence>
<sequence>MEFLAVGVAGLLAIAWAASVGPRLRIASPLILVVLGIAISVLPVTPEIEVDPEWILAGVLPPLLYAAAVAMPAMDFRRDFRAISGMSVALVAVSAVALGFLFHALIPGLPLAAGIALGAIVSPTDAVATSIVRRVGVAPRITAVLQGESLLNDATALALLRSAVAVSVLAGVTTTAGDVVGDFARSVVIAVAVGWLVGWLNLRVRARVSDPGVNTVISFAVPFVASIPVELLDASGLVAAVVAGLVTGHGAPRWLSPGHRASDVQTWRVVELVLEGAIFLLMGLELSAILNQVQGSSGGVGLAVGVGLLGLLAALVVRAGYVALLVRLLNRHGRRSGDLRVWLERKEQEVAAMVAGADDGETPRRLGAVRRRIARKRHDLDYYDAAPLGWREGGVLTWAGMRGVVTLVAAQTLPTTVPNRHLLVLIAFVVAATSLLVQGGTLAMVVRWLRPAMPDPGEVAAERTRLADHLLRASVAELAEAPDGEVPARVREKLARLVTPGAGAGAGGEPGAGADAGAGAAATAGVTTRAAAREAPTRVQARRARARTWRWVGGRRRTSLRSERCASG</sequence>
<keyword evidence="2" id="KW-0813">Transport</keyword>
<dbReference type="RefSeq" id="WP_284251546.1">
    <property type="nucleotide sequence ID" value="NZ_BSUM01000001.1"/>
</dbReference>
<proteinExistence type="predicted"/>
<dbReference type="AlphaFoldDB" id="A0AA37XGF8"/>
<feature type="domain" description="Cation/H+ exchanger transmembrane" evidence="12">
    <location>
        <begin position="13"/>
        <end position="448"/>
    </location>
</feature>
<dbReference type="GO" id="GO:0015108">
    <property type="term" value="F:chloride transmembrane transporter activity"/>
    <property type="evidence" value="ECO:0007669"/>
    <property type="project" value="InterPro"/>
</dbReference>
<evidence type="ECO:0000256" key="4">
    <source>
        <dbReference type="ARBA" id="ARBA00022692"/>
    </source>
</evidence>
<feature type="transmembrane region" description="Helical" evidence="11">
    <location>
        <begin position="158"/>
        <end position="177"/>
    </location>
</feature>
<keyword evidence="3" id="KW-1003">Cell membrane</keyword>
<evidence type="ECO:0000313" key="13">
    <source>
        <dbReference type="EMBL" id="GMA32849.1"/>
    </source>
</evidence>
<dbReference type="InterPro" id="IPR018422">
    <property type="entry name" value="Cation/H_exchanger_CPA1"/>
</dbReference>
<feature type="transmembrane region" description="Helical" evidence="11">
    <location>
        <begin position="422"/>
        <end position="449"/>
    </location>
</feature>
<feature type="transmembrane region" description="Helical" evidence="11">
    <location>
        <begin position="27"/>
        <end position="45"/>
    </location>
</feature>
<feature type="region of interest" description="Disordered" evidence="10">
    <location>
        <begin position="524"/>
        <end position="545"/>
    </location>
</feature>
<dbReference type="InterPro" id="IPR001807">
    <property type="entry name" value="ClC"/>
</dbReference>
<dbReference type="PANTHER" id="PTHR10110:SF86">
    <property type="entry name" value="SODIUM_HYDROGEN EXCHANGER 7"/>
    <property type="match status" value="1"/>
</dbReference>
<dbReference type="GO" id="GO:0051453">
    <property type="term" value="P:regulation of intracellular pH"/>
    <property type="evidence" value="ECO:0007669"/>
    <property type="project" value="TreeGrafter"/>
</dbReference>
<name>A0AA37XGF8_9MICO</name>
<evidence type="ECO:0000256" key="3">
    <source>
        <dbReference type="ARBA" id="ARBA00022475"/>
    </source>
</evidence>
<comment type="subcellular location">
    <subcellularLocation>
        <location evidence="1">Cell membrane</location>
        <topology evidence="1">Multi-pass membrane protein</topology>
    </subcellularLocation>
</comment>
<evidence type="ECO:0000256" key="6">
    <source>
        <dbReference type="ARBA" id="ARBA00023053"/>
    </source>
</evidence>
<feature type="transmembrane region" description="Helical" evidence="11">
    <location>
        <begin position="183"/>
        <end position="200"/>
    </location>
</feature>
<feature type="transmembrane region" description="Helical" evidence="11">
    <location>
        <begin position="267"/>
        <end position="290"/>
    </location>
</feature>
<keyword evidence="8 11" id="KW-0472">Membrane</keyword>
<evidence type="ECO:0000256" key="1">
    <source>
        <dbReference type="ARBA" id="ARBA00004651"/>
    </source>
</evidence>
<feature type="transmembrane region" description="Helical" evidence="11">
    <location>
        <begin position="54"/>
        <end position="74"/>
    </location>
</feature>
<dbReference type="PRINTS" id="PR00762">
    <property type="entry name" value="CLCHANNEL"/>
</dbReference>
<evidence type="ECO:0000256" key="9">
    <source>
        <dbReference type="ARBA" id="ARBA00023201"/>
    </source>
</evidence>
<dbReference type="GO" id="GO:0015386">
    <property type="term" value="F:potassium:proton antiporter activity"/>
    <property type="evidence" value="ECO:0007669"/>
    <property type="project" value="TreeGrafter"/>
</dbReference>
<evidence type="ECO:0000259" key="12">
    <source>
        <dbReference type="Pfam" id="PF00999"/>
    </source>
</evidence>
<dbReference type="Gene3D" id="6.10.140.1330">
    <property type="match status" value="1"/>
</dbReference>
<organism evidence="13 14">
    <name type="scientific">Litorihabitans aurantiacus</name>
    <dbReference type="NCBI Taxonomy" id="1930061"/>
    <lineage>
        <taxon>Bacteria</taxon>
        <taxon>Bacillati</taxon>
        <taxon>Actinomycetota</taxon>
        <taxon>Actinomycetes</taxon>
        <taxon>Micrococcales</taxon>
        <taxon>Beutenbergiaceae</taxon>
        <taxon>Litorihabitans</taxon>
    </lineage>
</organism>
<keyword evidence="9" id="KW-0739">Sodium transport</keyword>
<keyword evidence="6" id="KW-0915">Sodium</keyword>
<reference evidence="13" key="2">
    <citation type="submission" date="2023-02" db="EMBL/GenBank/DDBJ databases">
        <authorList>
            <person name="Sun Q."/>
            <person name="Mori K."/>
        </authorList>
    </citation>
    <scope>NUCLEOTIDE SEQUENCE</scope>
    <source>
        <strain evidence="13">NBRC 112290</strain>
    </source>
</reference>
<evidence type="ECO:0000313" key="14">
    <source>
        <dbReference type="Proteomes" id="UP001157161"/>
    </source>
</evidence>
<evidence type="ECO:0000256" key="8">
    <source>
        <dbReference type="ARBA" id="ARBA00023136"/>
    </source>
</evidence>
<feature type="transmembrane region" description="Helical" evidence="11">
    <location>
        <begin position="302"/>
        <end position="326"/>
    </location>
</feature>
<evidence type="ECO:0000256" key="7">
    <source>
        <dbReference type="ARBA" id="ARBA00023065"/>
    </source>
</evidence>
<feature type="transmembrane region" description="Helical" evidence="11">
    <location>
        <begin position="80"/>
        <end position="102"/>
    </location>
</feature>
<keyword evidence="4 11" id="KW-0812">Transmembrane</keyword>
<dbReference type="InterPro" id="IPR006153">
    <property type="entry name" value="Cation/H_exchanger_TM"/>
</dbReference>
<evidence type="ECO:0000256" key="2">
    <source>
        <dbReference type="ARBA" id="ARBA00022448"/>
    </source>
</evidence>
<comment type="caution">
    <text evidence="13">The sequence shown here is derived from an EMBL/GenBank/DDBJ whole genome shotgun (WGS) entry which is preliminary data.</text>
</comment>
<keyword evidence="7" id="KW-0406">Ion transport</keyword>
<dbReference type="EMBL" id="BSUM01000001">
    <property type="protein sequence ID" value="GMA32849.1"/>
    <property type="molecule type" value="Genomic_DNA"/>
</dbReference>
<evidence type="ECO:0000256" key="10">
    <source>
        <dbReference type="SAM" id="MobiDB-lite"/>
    </source>
</evidence>
<keyword evidence="5 11" id="KW-1133">Transmembrane helix</keyword>